<dbReference type="EMBL" id="BROQ01000365">
    <property type="protein sequence ID" value="GKZ27925.1"/>
    <property type="molecule type" value="Genomic_DNA"/>
</dbReference>
<proteinExistence type="predicted"/>
<evidence type="ECO:0000313" key="2">
    <source>
        <dbReference type="Proteomes" id="UP001143548"/>
    </source>
</evidence>
<feature type="non-terminal residue" evidence="1">
    <location>
        <position position="1"/>
    </location>
</feature>
<accession>A0A9W5Z179</accession>
<evidence type="ECO:0000313" key="1">
    <source>
        <dbReference type="EMBL" id="GKZ27925.1"/>
    </source>
</evidence>
<sequence length="61" mass="6848">ADLLYIIQGPTSAVLVDNSYYRRFFGMIIGMGENGGSAFQTAVALDEYRFHQQPDKSKDDE</sequence>
<dbReference type="Proteomes" id="UP001143548">
    <property type="component" value="Unassembled WGS sequence"/>
</dbReference>
<protein>
    <submittedName>
        <fullName evidence="1">Uncharacterized protein</fullName>
    </submittedName>
</protein>
<reference evidence="1" key="1">
    <citation type="submission" date="2022-07" db="EMBL/GenBank/DDBJ databases">
        <title>Taxonomy of Aspergillus series Nigri: significant species reduction supported by multi-species coalescent approaches.</title>
        <authorList>
            <person name="Bian C."/>
            <person name="Kusuya Y."/>
            <person name="Sklenar F."/>
            <person name="D'hooge E."/>
            <person name="Yaguchi T."/>
            <person name="Takahashi H."/>
            <person name="Hubka V."/>
        </authorList>
    </citation>
    <scope>NUCLEOTIDE SEQUENCE</scope>
    <source>
        <strain evidence="1">CBS 733.88</strain>
    </source>
</reference>
<organism evidence="1 2">
    <name type="scientific">Aspergillus brasiliensis</name>
    <dbReference type="NCBI Taxonomy" id="319629"/>
    <lineage>
        <taxon>Eukaryota</taxon>
        <taxon>Fungi</taxon>
        <taxon>Dikarya</taxon>
        <taxon>Ascomycota</taxon>
        <taxon>Pezizomycotina</taxon>
        <taxon>Eurotiomycetes</taxon>
        <taxon>Eurotiomycetidae</taxon>
        <taxon>Eurotiales</taxon>
        <taxon>Aspergillaceae</taxon>
        <taxon>Aspergillus</taxon>
        <taxon>Aspergillus subgen. Circumdati</taxon>
    </lineage>
</organism>
<dbReference type="AlphaFoldDB" id="A0A9W5Z179"/>
<comment type="caution">
    <text evidence="1">The sequence shown here is derived from an EMBL/GenBank/DDBJ whole genome shotgun (WGS) entry which is preliminary data.</text>
</comment>
<gene>
    <name evidence="1" type="ORF">AbraCBS73388_006842</name>
</gene>
<name>A0A9W5Z179_9EURO</name>